<dbReference type="InterPro" id="IPR014710">
    <property type="entry name" value="RmlC-like_jellyroll"/>
</dbReference>
<keyword evidence="2" id="KW-0813">Transport</keyword>
<dbReference type="PANTHER" id="PTHR43528:SF1">
    <property type="entry name" value="ALPHA-KETOGLUTARATE PERMEASE"/>
    <property type="match status" value="1"/>
</dbReference>
<accession>A0ABQ5KY83</accession>
<dbReference type="InterPro" id="IPR010462">
    <property type="entry name" value="Ectoine_synth"/>
</dbReference>
<keyword evidence="4 8" id="KW-0812">Transmembrane</keyword>
<evidence type="ECO:0000256" key="7">
    <source>
        <dbReference type="ARBA" id="ARBA00023136"/>
    </source>
</evidence>
<organism evidence="10 11">
    <name type="scientific">Aduncisulcus paluster</name>
    <dbReference type="NCBI Taxonomy" id="2918883"/>
    <lineage>
        <taxon>Eukaryota</taxon>
        <taxon>Metamonada</taxon>
        <taxon>Carpediemonas-like organisms</taxon>
        <taxon>Aduncisulcus</taxon>
    </lineage>
</organism>
<protein>
    <submittedName>
        <fullName evidence="10">Multi-domain containing protein</fullName>
    </submittedName>
</protein>
<dbReference type="PANTHER" id="PTHR43528">
    <property type="entry name" value="ALPHA-KETOGLUTARATE PERMEASE"/>
    <property type="match status" value="1"/>
</dbReference>
<evidence type="ECO:0000256" key="6">
    <source>
        <dbReference type="ARBA" id="ARBA00022989"/>
    </source>
</evidence>
<dbReference type="Gene3D" id="1.20.1250.20">
    <property type="entry name" value="MFS general substrate transporter like domains"/>
    <property type="match status" value="1"/>
</dbReference>
<dbReference type="Pfam" id="PF06339">
    <property type="entry name" value="Ectoine_synth"/>
    <property type="match status" value="1"/>
</dbReference>
<sequence length="406" mass="44279">MYLLDGNERHQLSADTEMRMMCVFNPPVTGREVHDDAPAITDRYPSRLEAEQPPIPRSEPVVWSATDEGPLAPPALTQMSEQGFLIRPSTVYDATVSALRNEIDRVPSQLGDDPRIIREAGSHEVRSIFEAHVLSSVVMDVACSPGVLDVAEQLLGGPVYLHQSRINAMPAFRGRGFYWHSDFETWHTEDGLPQMRTVSCSIALTVNVAYNGTLQVMPGTHRTFYPCVGATPRDNHRKSGIELFLGQPGDALWFDCNLMHGSGSNISPYPRSNVFLVFNSLHRAIAASAMGNATEWYDYGVYAATTTFLTQAFFPTLGTAFTMLGYAISFLLRPLGGMVWGPLGDKLGRKSVMAITIVLMALSTTLIGVLPSWATIGMAAPALLILLRVVQGFSTGGEYGGAATFM</sequence>
<evidence type="ECO:0000313" key="11">
    <source>
        <dbReference type="Proteomes" id="UP001057375"/>
    </source>
</evidence>
<feature type="transmembrane region" description="Helical" evidence="8">
    <location>
        <begin position="312"/>
        <end position="332"/>
    </location>
</feature>
<evidence type="ECO:0000256" key="2">
    <source>
        <dbReference type="ARBA" id="ARBA00022448"/>
    </source>
</evidence>
<evidence type="ECO:0000259" key="9">
    <source>
        <dbReference type="PROSITE" id="PS50850"/>
    </source>
</evidence>
<dbReference type="EMBL" id="BQXS01004520">
    <property type="protein sequence ID" value="GKT37388.1"/>
    <property type="molecule type" value="Genomic_DNA"/>
</dbReference>
<evidence type="ECO:0000313" key="10">
    <source>
        <dbReference type="EMBL" id="GKT37388.1"/>
    </source>
</evidence>
<dbReference type="PROSITE" id="PS50850">
    <property type="entry name" value="MFS"/>
    <property type="match status" value="1"/>
</dbReference>
<evidence type="ECO:0000256" key="3">
    <source>
        <dbReference type="ARBA" id="ARBA00022475"/>
    </source>
</evidence>
<evidence type="ECO:0000256" key="1">
    <source>
        <dbReference type="ARBA" id="ARBA00004651"/>
    </source>
</evidence>
<feature type="domain" description="Major facilitator superfamily (MFS) profile" evidence="9">
    <location>
        <begin position="284"/>
        <end position="406"/>
    </location>
</feature>
<keyword evidence="5" id="KW-0769">Symport</keyword>
<dbReference type="Pfam" id="PF05721">
    <property type="entry name" value="PhyH"/>
    <property type="match status" value="1"/>
</dbReference>
<dbReference type="Pfam" id="PF00083">
    <property type="entry name" value="Sugar_tr"/>
    <property type="match status" value="1"/>
</dbReference>
<evidence type="ECO:0000256" key="8">
    <source>
        <dbReference type="SAM" id="Phobius"/>
    </source>
</evidence>
<dbReference type="SUPFAM" id="SSF51197">
    <property type="entry name" value="Clavaminate synthase-like"/>
    <property type="match status" value="1"/>
</dbReference>
<gene>
    <name evidence="10" type="ORF">ADUPG1_003326</name>
</gene>
<keyword evidence="6 8" id="KW-1133">Transmembrane helix</keyword>
<keyword evidence="3" id="KW-1003">Cell membrane</keyword>
<feature type="non-terminal residue" evidence="10">
    <location>
        <position position="1"/>
    </location>
</feature>
<evidence type="ECO:0000256" key="5">
    <source>
        <dbReference type="ARBA" id="ARBA00022847"/>
    </source>
</evidence>
<dbReference type="Proteomes" id="UP001057375">
    <property type="component" value="Unassembled WGS sequence"/>
</dbReference>
<dbReference type="InterPro" id="IPR036259">
    <property type="entry name" value="MFS_trans_sf"/>
</dbReference>
<feature type="non-terminal residue" evidence="10">
    <location>
        <position position="406"/>
    </location>
</feature>
<dbReference type="SUPFAM" id="SSF103473">
    <property type="entry name" value="MFS general substrate transporter"/>
    <property type="match status" value="1"/>
</dbReference>
<dbReference type="Gene3D" id="2.60.120.10">
    <property type="entry name" value="Jelly Rolls"/>
    <property type="match status" value="1"/>
</dbReference>
<dbReference type="InterPro" id="IPR008775">
    <property type="entry name" value="Phytyl_CoA_dOase-like"/>
</dbReference>
<keyword evidence="11" id="KW-1185">Reference proteome</keyword>
<feature type="transmembrane region" description="Helical" evidence="8">
    <location>
        <begin position="352"/>
        <end position="374"/>
    </location>
</feature>
<name>A0ABQ5KY83_9EUKA</name>
<evidence type="ECO:0000256" key="4">
    <source>
        <dbReference type="ARBA" id="ARBA00022692"/>
    </source>
</evidence>
<reference evidence="10" key="1">
    <citation type="submission" date="2022-03" db="EMBL/GenBank/DDBJ databases">
        <title>Draft genome sequence of Aduncisulcus paluster, a free-living microaerophilic Fornicata.</title>
        <authorList>
            <person name="Yuyama I."/>
            <person name="Kume K."/>
            <person name="Tamura T."/>
            <person name="Inagaki Y."/>
            <person name="Hashimoto T."/>
        </authorList>
    </citation>
    <scope>NUCLEOTIDE SEQUENCE</scope>
    <source>
        <strain evidence="10">NY0171</strain>
    </source>
</reference>
<dbReference type="InterPro" id="IPR005828">
    <property type="entry name" value="MFS_sugar_transport-like"/>
</dbReference>
<keyword evidence="7 8" id="KW-0472">Membrane</keyword>
<comment type="subcellular location">
    <subcellularLocation>
        <location evidence="1">Cell membrane</location>
        <topology evidence="1">Multi-pass membrane protein</topology>
    </subcellularLocation>
</comment>
<dbReference type="InterPro" id="IPR020846">
    <property type="entry name" value="MFS_dom"/>
</dbReference>
<proteinExistence type="predicted"/>
<dbReference type="InterPro" id="IPR051084">
    <property type="entry name" value="H+-coupled_symporters"/>
</dbReference>
<dbReference type="Gene3D" id="2.60.120.620">
    <property type="entry name" value="q2cbj1_9rhob like domain"/>
    <property type="match status" value="1"/>
</dbReference>
<comment type="caution">
    <text evidence="10">The sequence shown here is derived from an EMBL/GenBank/DDBJ whole genome shotgun (WGS) entry which is preliminary data.</text>
</comment>